<evidence type="ECO:0000256" key="5">
    <source>
        <dbReference type="ARBA" id="ARBA00023136"/>
    </source>
</evidence>
<comment type="subcellular location">
    <subcellularLocation>
        <location evidence="1">Membrane</location>
        <topology evidence="1">Multi-pass membrane protein</topology>
    </subcellularLocation>
</comment>
<feature type="transmembrane region" description="Helical" evidence="6">
    <location>
        <begin position="269"/>
        <end position="290"/>
    </location>
</feature>
<dbReference type="InterPro" id="IPR039261">
    <property type="entry name" value="FNR_nucleotide-bd"/>
</dbReference>
<keyword evidence="9" id="KW-1185">Reference proteome</keyword>
<dbReference type="GO" id="GO:0016491">
    <property type="term" value="F:oxidoreductase activity"/>
    <property type="evidence" value="ECO:0007669"/>
    <property type="project" value="UniProtKB-KW"/>
</dbReference>
<dbReference type="Gene3D" id="3.40.50.80">
    <property type="entry name" value="Nucleotide-binding domain of ferredoxin-NADP reductase (FNR) module"/>
    <property type="match status" value="2"/>
</dbReference>
<dbReference type="PANTHER" id="PTHR11972:SF194">
    <property type="entry name" value="FAD-BINDING FR-TYPE DOMAIN-CONTAINING PROTEIN"/>
    <property type="match status" value="1"/>
</dbReference>
<dbReference type="InterPro" id="IPR013112">
    <property type="entry name" value="FAD-bd_8"/>
</dbReference>
<evidence type="ECO:0000259" key="7">
    <source>
        <dbReference type="PROSITE" id="PS51384"/>
    </source>
</evidence>
<feature type="transmembrane region" description="Helical" evidence="6">
    <location>
        <begin position="632"/>
        <end position="653"/>
    </location>
</feature>
<reference evidence="8 9" key="1">
    <citation type="submission" date="2024-09" db="EMBL/GenBank/DDBJ databases">
        <title>Chromosome-scale assembly of Riccia sorocarpa.</title>
        <authorList>
            <person name="Paukszto L."/>
        </authorList>
    </citation>
    <scope>NUCLEOTIDE SEQUENCE [LARGE SCALE GENOMIC DNA]</scope>
    <source>
        <strain evidence="8">LP-2024</strain>
        <tissue evidence="8">Aerial parts of the thallus</tissue>
    </source>
</reference>
<dbReference type="SFLD" id="SFLDS00052">
    <property type="entry name" value="Ferric_Reductase_Domain"/>
    <property type="match status" value="1"/>
</dbReference>
<evidence type="ECO:0000256" key="6">
    <source>
        <dbReference type="SAM" id="Phobius"/>
    </source>
</evidence>
<evidence type="ECO:0000256" key="1">
    <source>
        <dbReference type="ARBA" id="ARBA00004141"/>
    </source>
</evidence>
<feature type="transmembrane region" description="Helical" evidence="6">
    <location>
        <begin position="140"/>
        <end position="162"/>
    </location>
</feature>
<accession>A0ABD3IEY1</accession>
<evidence type="ECO:0000313" key="9">
    <source>
        <dbReference type="Proteomes" id="UP001633002"/>
    </source>
</evidence>
<dbReference type="PANTHER" id="PTHR11972">
    <property type="entry name" value="NADPH OXIDASE"/>
    <property type="match status" value="1"/>
</dbReference>
<dbReference type="InterPro" id="IPR050369">
    <property type="entry name" value="RBOH/FRE"/>
</dbReference>
<dbReference type="AlphaFoldDB" id="A0ABD3IEY1"/>
<feature type="transmembrane region" description="Helical" evidence="6">
    <location>
        <begin position="456"/>
        <end position="477"/>
    </location>
</feature>
<dbReference type="SUPFAM" id="SSF52343">
    <property type="entry name" value="Ferredoxin reductase-like, C-terminal NADP-linked domain"/>
    <property type="match status" value="1"/>
</dbReference>
<feature type="transmembrane region" description="Helical" evidence="6">
    <location>
        <begin position="40"/>
        <end position="58"/>
    </location>
</feature>
<comment type="caution">
    <text evidence="8">The sequence shown here is derived from an EMBL/GenBank/DDBJ whole genome shotgun (WGS) entry which is preliminary data.</text>
</comment>
<feature type="domain" description="FAD-binding FR-type" evidence="7">
    <location>
        <begin position="346"/>
        <end position="454"/>
    </location>
</feature>
<dbReference type="InterPro" id="IPR013130">
    <property type="entry name" value="Fe3_Rdtase_TM_dom"/>
</dbReference>
<dbReference type="CDD" id="cd06186">
    <property type="entry name" value="NOX_Duox_like_FAD_NADP"/>
    <property type="match status" value="1"/>
</dbReference>
<name>A0ABD3IEY1_9MARC</name>
<evidence type="ECO:0000256" key="3">
    <source>
        <dbReference type="ARBA" id="ARBA00022989"/>
    </source>
</evidence>
<keyword evidence="2 6" id="KW-0812">Transmembrane</keyword>
<dbReference type="Pfam" id="PF01794">
    <property type="entry name" value="Ferric_reduct"/>
    <property type="match status" value="1"/>
</dbReference>
<organism evidence="8 9">
    <name type="scientific">Riccia sorocarpa</name>
    <dbReference type="NCBI Taxonomy" id="122646"/>
    <lineage>
        <taxon>Eukaryota</taxon>
        <taxon>Viridiplantae</taxon>
        <taxon>Streptophyta</taxon>
        <taxon>Embryophyta</taxon>
        <taxon>Marchantiophyta</taxon>
        <taxon>Marchantiopsida</taxon>
        <taxon>Marchantiidae</taxon>
        <taxon>Marchantiales</taxon>
        <taxon>Ricciaceae</taxon>
        <taxon>Riccia</taxon>
    </lineage>
</organism>
<evidence type="ECO:0000256" key="4">
    <source>
        <dbReference type="ARBA" id="ARBA00023002"/>
    </source>
</evidence>
<dbReference type="InterPro" id="IPR013121">
    <property type="entry name" value="Fe_red_NAD-bd_6"/>
</dbReference>
<dbReference type="Pfam" id="PF08030">
    <property type="entry name" value="NAD_binding_6"/>
    <property type="match status" value="2"/>
</dbReference>
<dbReference type="Proteomes" id="UP001633002">
    <property type="component" value="Unassembled WGS sequence"/>
</dbReference>
<protein>
    <recommendedName>
        <fullName evidence="7">FAD-binding FR-type domain-containing protein</fullName>
    </recommendedName>
</protein>
<keyword evidence="5 6" id="KW-0472">Membrane</keyword>
<evidence type="ECO:0000256" key="2">
    <source>
        <dbReference type="ARBA" id="ARBA00022692"/>
    </source>
</evidence>
<feature type="transmembrane region" description="Helical" evidence="6">
    <location>
        <begin position="86"/>
        <end position="105"/>
    </location>
</feature>
<dbReference type="EMBL" id="JBJQOH010000001">
    <property type="protein sequence ID" value="KAL3702293.1"/>
    <property type="molecule type" value="Genomic_DNA"/>
</dbReference>
<dbReference type="PROSITE" id="PS51384">
    <property type="entry name" value="FAD_FR"/>
    <property type="match status" value="1"/>
</dbReference>
<feature type="transmembrane region" description="Helical" evidence="6">
    <location>
        <begin position="234"/>
        <end position="257"/>
    </location>
</feature>
<feature type="transmembrane region" description="Helical" evidence="6">
    <location>
        <begin position="593"/>
        <end position="612"/>
    </location>
</feature>
<proteinExistence type="predicted"/>
<dbReference type="SFLD" id="SFLDG01168">
    <property type="entry name" value="Ferric_reductase_subgroup_(FRE"/>
    <property type="match status" value="1"/>
</dbReference>
<keyword evidence="4" id="KW-0560">Oxidoreductase</keyword>
<gene>
    <name evidence="8" type="ORF">R1sor_020315</name>
</gene>
<feature type="transmembrane region" description="Helical" evidence="6">
    <location>
        <begin position="310"/>
        <end position="338"/>
    </location>
</feature>
<dbReference type="InterPro" id="IPR017927">
    <property type="entry name" value="FAD-bd_FR_type"/>
</dbReference>
<evidence type="ECO:0000313" key="8">
    <source>
        <dbReference type="EMBL" id="KAL3702293.1"/>
    </source>
</evidence>
<sequence length="766" mass="86080">MKPKNTLLSHRVGDSWAVEDSWAVNFRKYIMGIAAASRRALEALIAACFAVWSLYWILLPLDYGKRFFADIDTMISSSFMGTPGSIFIFHAAPILLATILSLVIIELRKRAAPERGCRRLKPSLKLKHFLHTVILPRTPLGVLTIIDITFLAVILSLVTWSFGRSSYDEVRATLLSKRIPGSPPRWTLNFVETSSNLARAALIPFSLLWIPVTRGSPLLRVIRLPWEHAVRYHIWLAQITLTLFAAHAATFAVFFVANKETLHIFSWRTTPGAAVVAGFCALVVGLLMWVTALPFLRRRHFDLFYNVHQLYVAFFILFAFHMVSSVYFVVVPVLLFFIDRFIRLIQSRKNVEILKARLLPCGAVELKFLTPPKFVYHPLSVVFVLLPSVSRLQWHPFSVTSSRRDRKNELSICVKPMGAWTRGITDIFSTKKLHKCPFSFKASLEGPYGDDLDFYLNYKTLVLIAGGIGITPFLAVLKDILYRYKLGNEDLPEEITLFYCARKPLDLAILNTLDPRDIISDYHNRVKIRVHAYCTSTTIADYPASLENRPSGTVDLETYRGWSFVYARPTFEVQTQAPDIEGVSSLSPAGSSVWVASVVVASMVGFILLWGLANVIFINRSGPHYKNYWESILFLASAILAVVVCGGFVLLLWSVSLSGDDPSQCSSACKGFKSKHVRRGNLQSPNHDLETAHRSPWRGDLHLGLRPNWTEVFDNLAKHLNGQDVGVLVSGPESLRSDVAQECGVHLAPRGTGKTVFHFHSVSFEL</sequence>
<dbReference type="Pfam" id="PF08022">
    <property type="entry name" value="FAD_binding_8"/>
    <property type="match status" value="1"/>
</dbReference>
<dbReference type="GO" id="GO:0016020">
    <property type="term" value="C:membrane"/>
    <property type="evidence" value="ECO:0007669"/>
    <property type="project" value="UniProtKB-SubCell"/>
</dbReference>
<keyword evidence="3 6" id="KW-1133">Transmembrane helix</keyword>